<comment type="caution">
    <text evidence="2">The sequence shown here is derived from an EMBL/GenBank/DDBJ whole genome shotgun (WGS) entry which is preliminary data.</text>
</comment>
<dbReference type="Proteomes" id="UP000028545">
    <property type="component" value="Unassembled WGS sequence"/>
</dbReference>
<accession>A0A084G9P1</accession>
<evidence type="ECO:0008006" key="4">
    <source>
        <dbReference type="Google" id="ProtNLM"/>
    </source>
</evidence>
<dbReference type="AlphaFoldDB" id="A0A084G9P1"/>
<feature type="compositionally biased region" description="Polar residues" evidence="1">
    <location>
        <begin position="881"/>
        <end position="891"/>
    </location>
</feature>
<dbReference type="HOGENOM" id="CLU_010672_2_0_1"/>
<feature type="compositionally biased region" description="Basic and acidic residues" evidence="1">
    <location>
        <begin position="1"/>
        <end position="42"/>
    </location>
</feature>
<dbReference type="VEuPathDB" id="FungiDB:SAPIO_CDS3792"/>
<dbReference type="RefSeq" id="XP_016643852.1">
    <property type="nucleotide sequence ID" value="XM_016786509.1"/>
</dbReference>
<sequence length="891" mass="100919">MDEIEQLRRELEREKRRREDAEARAWNEQRRREEEQRRREDAETLVQNEQRRREEEQHRREQAELRAAEAQQDTAAALAALRQEKEEHARIQLDQCLNDYLVQINRLNFHLCRLLPRAANSVPTLSEGEKSKSTTSGRTNIFGKYYPLKMRAWCDFPNLIGAAFARIQATVGTQRLFPSVAEVDFTERGLLEELPDEFLQSESFINEMKTSYFLHETLQKPTQRIINAYLNASGNTQKLLFDNRTIGWQPRPSSFSNADTDSNNDSWDDNATPKLPRKTQPDCLVLCANVSVPPVETAGDATGDRGDNGDGNEIRTVHRVTLGEHKATHRLRAGTVSLYLRGPMAEDFMVQLAKDANSSPAAQDMTQEANQPASFRSSVGPPGQVFFARALTQTFHYMITSGIEFGYMATGETLSFLRVSRDDPTTLLYYTALFPQFGRRRPRDDNDVADPESNGIDHLAISELCGLCLLAFESTSEPARRRSINISQLAPFPKLPPSLTDDATSVVSSSATPRSRDSSQGRRRRREDDDDGDDERRTDGDAGAGASTLERGRLHPPAHRPRVPSPLKRQRSASDHPADDGDQTHRKQRRVALHQDSIRRSPMPSLPGPFDPSSFQPIRPYCTQACLRSLVREEEVDYNCPNVVLHLQALRRYTDSRHQTTHAITRSTLCKLVQTQLLDNAERDCECFIDKGFSGAIGCLFKITVTGYGYTFVAKGVQSFDRHRLSREVGVYDRLSGQQGLLIPVCLGLIQLLLPYPMLNCTLVTHMLLMSYAGIPLYSSKLHKLPGIRDIDLDRETARTLDELWAVGLEDRDEESNGNLTWCQETGRVMKIDFDQAYVRRRGGDDDENQDGKLLPPAQRPEGKSWDDTGEWKRTRRKQQPHSTVESLLLA</sequence>
<evidence type="ECO:0000313" key="2">
    <source>
        <dbReference type="EMBL" id="KEZ44053.1"/>
    </source>
</evidence>
<keyword evidence="3" id="KW-1185">Reference proteome</keyword>
<protein>
    <recommendedName>
        <fullName evidence="4">Metalloprotease m41 ftsh</fullName>
    </recommendedName>
</protein>
<evidence type="ECO:0000256" key="1">
    <source>
        <dbReference type="SAM" id="MobiDB-lite"/>
    </source>
</evidence>
<reference evidence="2 3" key="1">
    <citation type="journal article" date="2014" name="Genome Announc.">
        <title>Draft genome sequence of the pathogenic fungus Scedosporium apiospermum.</title>
        <authorList>
            <person name="Vandeputte P."/>
            <person name="Ghamrawi S."/>
            <person name="Rechenmann M."/>
            <person name="Iltis A."/>
            <person name="Giraud S."/>
            <person name="Fleury M."/>
            <person name="Thornton C."/>
            <person name="Delhaes L."/>
            <person name="Meyer W."/>
            <person name="Papon N."/>
            <person name="Bouchara J.P."/>
        </authorList>
    </citation>
    <scope>NUCLEOTIDE SEQUENCE [LARGE SCALE GENOMIC DNA]</scope>
    <source>
        <strain evidence="2 3">IHEM 14462</strain>
    </source>
</reference>
<feature type="compositionally biased region" description="Basic and acidic residues" evidence="1">
    <location>
        <begin position="861"/>
        <end position="873"/>
    </location>
</feature>
<feature type="region of interest" description="Disordered" evidence="1">
    <location>
        <begin position="842"/>
        <end position="891"/>
    </location>
</feature>
<dbReference type="EMBL" id="JOWA01000089">
    <property type="protein sequence ID" value="KEZ44053.1"/>
    <property type="molecule type" value="Genomic_DNA"/>
</dbReference>
<feature type="region of interest" description="Disordered" evidence="1">
    <location>
        <begin position="490"/>
        <end position="614"/>
    </location>
</feature>
<proteinExistence type="predicted"/>
<dbReference type="OMA" id="VTHMLLM"/>
<dbReference type="KEGG" id="sapo:SAPIO_CDS3792"/>
<organism evidence="2 3">
    <name type="scientific">Pseudallescheria apiosperma</name>
    <name type="common">Scedosporium apiospermum</name>
    <dbReference type="NCBI Taxonomy" id="563466"/>
    <lineage>
        <taxon>Eukaryota</taxon>
        <taxon>Fungi</taxon>
        <taxon>Dikarya</taxon>
        <taxon>Ascomycota</taxon>
        <taxon>Pezizomycotina</taxon>
        <taxon>Sordariomycetes</taxon>
        <taxon>Hypocreomycetidae</taxon>
        <taxon>Microascales</taxon>
        <taxon>Microascaceae</taxon>
        <taxon>Scedosporium</taxon>
    </lineage>
</organism>
<dbReference type="GeneID" id="27722864"/>
<name>A0A084G9P1_PSEDA</name>
<feature type="region of interest" description="Disordered" evidence="1">
    <location>
        <begin position="1"/>
        <end position="68"/>
    </location>
</feature>
<feature type="region of interest" description="Disordered" evidence="1">
    <location>
        <begin position="251"/>
        <end position="275"/>
    </location>
</feature>
<evidence type="ECO:0000313" key="3">
    <source>
        <dbReference type="Proteomes" id="UP000028545"/>
    </source>
</evidence>
<feature type="compositionally biased region" description="Basic and acidic residues" evidence="1">
    <location>
        <begin position="572"/>
        <end position="585"/>
    </location>
</feature>
<feature type="compositionally biased region" description="Low complexity" evidence="1">
    <location>
        <begin position="253"/>
        <end position="265"/>
    </location>
</feature>
<feature type="compositionally biased region" description="Basic and acidic residues" evidence="1">
    <location>
        <begin position="49"/>
        <end position="67"/>
    </location>
</feature>
<dbReference type="OrthoDB" id="2156052at2759"/>
<gene>
    <name evidence="2" type="ORF">SAPIO_CDS3792</name>
</gene>